<keyword evidence="4" id="KW-0479">Metal-binding</keyword>
<evidence type="ECO:0000256" key="2">
    <source>
        <dbReference type="ARBA" id="ARBA00004123"/>
    </source>
</evidence>
<dbReference type="GO" id="GO:0008821">
    <property type="term" value="F:crossover junction DNA endonuclease activity"/>
    <property type="evidence" value="ECO:0007669"/>
    <property type="project" value="TreeGrafter"/>
</dbReference>
<keyword evidence="8" id="KW-0460">Magnesium</keyword>
<feature type="non-terminal residue" evidence="14">
    <location>
        <position position="511"/>
    </location>
</feature>
<feature type="region of interest" description="Disordered" evidence="13">
    <location>
        <begin position="38"/>
        <end position="204"/>
    </location>
</feature>
<evidence type="ECO:0000256" key="5">
    <source>
        <dbReference type="ARBA" id="ARBA00022759"/>
    </source>
</evidence>
<dbReference type="GO" id="GO:0031297">
    <property type="term" value="P:replication fork processing"/>
    <property type="evidence" value="ECO:0007669"/>
    <property type="project" value="TreeGrafter"/>
</dbReference>
<feature type="compositionally biased region" description="Polar residues" evidence="13">
    <location>
        <begin position="68"/>
        <end position="80"/>
    </location>
</feature>
<protein>
    <recommendedName>
        <fullName evidence="16">Crossover junction endonuclease EME1</fullName>
    </recommendedName>
</protein>
<keyword evidence="9" id="KW-0233">DNA recombination</keyword>
<dbReference type="PANTHER" id="PTHR21077">
    <property type="entry name" value="EME1 PROTEIN"/>
    <property type="match status" value="1"/>
</dbReference>
<proteinExistence type="predicted"/>
<dbReference type="AlphaFoldDB" id="A0AA36D065"/>
<keyword evidence="15" id="KW-1185">Reference proteome</keyword>
<dbReference type="Proteomes" id="UP001177023">
    <property type="component" value="Unassembled WGS sequence"/>
</dbReference>
<dbReference type="PANTHER" id="PTHR21077:SF5">
    <property type="entry name" value="CROSSOVER JUNCTION ENDONUCLEASE MMS4"/>
    <property type="match status" value="1"/>
</dbReference>
<evidence type="ECO:0000256" key="7">
    <source>
        <dbReference type="ARBA" id="ARBA00022801"/>
    </source>
</evidence>
<keyword evidence="3" id="KW-0540">Nuclease</keyword>
<comment type="cofactor">
    <cofactor evidence="1">
        <name>Mg(2+)</name>
        <dbReference type="ChEBI" id="CHEBI:18420"/>
    </cofactor>
</comment>
<evidence type="ECO:0000256" key="1">
    <source>
        <dbReference type="ARBA" id="ARBA00001946"/>
    </source>
</evidence>
<organism evidence="14 15">
    <name type="scientific">Mesorhabditis spiculigera</name>
    <dbReference type="NCBI Taxonomy" id="96644"/>
    <lineage>
        <taxon>Eukaryota</taxon>
        <taxon>Metazoa</taxon>
        <taxon>Ecdysozoa</taxon>
        <taxon>Nematoda</taxon>
        <taxon>Chromadorea</taxon>
        <taxon>Rhabditida</taxon>
        <taxon>Rhabditina</taxon>
        <taxon>Rhabditomorpha</taxon>
        <taxon>Rhabditoidea</taxon>
        <taxon>Rhabditidae</taxon>
        <taxon>Mesorhabditinae</taxon>
        <taxon>Mesorhabditis</taxon>
    </lineage>
</organism>
<dbReference type="Gene3D" id="1.10.150.670">
    <property type="entry name" value="Crossover junction endonuclease EME1, DNA-binding domain"/>
    <property type="match status" value="1"/>
</dbReference>
<evidence type="ECO:0000313" key="15">
    <source>
        <dbReference type="Proteomes" id="UP001177023"/>
    </source>
</evidence>
<keyword evidence="12" id="KW-0469">Meiosis</keyword>
<feature type="compositionally biased region" description="Low complexity" evidence="13">
    <location>
        <begin position="97"/>
        <end position="106"/>
    </location>
</feature>
<evidence type="ECO:0000256" key="10">
    <source>
        <dbReference type="ARBA" id="ARBA00023204"/>
    </source>
</evidence>
<dbReference type="GO" id="GO:0000712">
    <property type="term" value="P:resolution of meiotic recombination intermediates"/>
    <property type="evidence" value="ECO:0007669"/>
    <property type="project" value="TreeGrafter"/>
</dbReference>
<dbReference type="EMBL" id="CATQJA010002653">
    <property type="protein sequence ID" value="CAJ0578186.1"/>
    <property type="molecule type" value="Genomic_DNA"/>
</dbReference>
<dbReference type="GO" id="GO:0031573">
    <property type="term" value="P:mitotic intra-S DNA damage checkpoint signaling"/>
    <property type="evidence" value="ECO:0007669"/>
    <property type="project" value="TreeGrafter"/>
</dbReference>
<dbReference type="InterPro" id="IPR042530">
    <property type="entry name" value="EME1/EME2_C"/>
</dbReference>
<evidence type="ECO:0000256" key="9">
    <source>
        <dbReference type="ARBA" id="ARBA00023172"/>
    </source>
</evidence>
<evidence type="ECO:0000256" key="12">
    <source>
        <dbReference type="ARBA" id="ARBA00023254"/>
    </source>
</evidence>
<dbReference type="GO" id="GO:0046872">
    <property type="term" value="F:metal ion binding"/>
    <property type="evidence" value="ECO:0007669"/>
    <property type="project" value="UniProtKB-KW"/>
</dbReference>
<accession>A0AA36D065</accession>
<sequence>MADDSDVIWISDGEEEPLKPAEVAADETVIEDSFLKISGETGKVCDGEASTSTRKASIPKPSEVSIDLPTNSNAEPANSNDDGDCQVIADSPPPYYDPMDYNYNDWPPSPLPNVVSPKAEDVGQNPSGGRKQTSKEPECVILDDSPPHRESSPVKRPPKHVATEEFDNRQPSPDIIAEKWSSKILATTDSPKKKQRRTKDEITEEKSLKEAEKLKRAKEREQKEVARKRAKIEREISASTKSHVEKHLFCHIPQSVFDDHGGVEAAVKAAFIERNLEPQLVVKRGKDSSLITFQRSCIDLFEKSDGDVEKFVYEIQEPFFVYVIDGETLSSTHKTLARSIERVKTELSIPACNMVVTCIGAPKLSSNKLASLNVDLFSSLRVQLKVCGGKEEFAQYLVQLTRGLAKKTEHRKEESAQEIEKGVRTGPELVGDWWDRMLTTIYRLSAAAKRAIVKKIPSPVAGVDWVSDVGVDSAVQELANVVCENDRRIGNAVAIRIIRMLSDMEGDQCVD</sequence>
<name>A0AA36D065_9BILA</name>
<dbReference type="GO" id="GO:0048476">
    <property type="term" value="C:Holliday junction resolvase complex"/>
    <property type="evidence" value="ECO:0007669"/>
    <property type="project" value="InterPro"/>
</dbReference>
<evidence type="ECO:0000256" key="8">
    <source>
        <dbReference type="ARBA" id="ARBA00022842"/>
    </source>
</evidence>
<dbReference type="GO" id="GO:0006302">
    <property type="term" value="P:double-strand break repair"/>
    <property type="evidence" value="ECO:0007669"/>
    <property type="project" value="TreeGrafter"/>
</dbReference>
<keyword evidence="7" id="KW-0378">Hydrolase</keyword>
<gene>
    <name evidence="14" type="ORF">MSPICULIGERA_LOCUS16447</name>
</gene>
<keyword evidence="6" id="KW-0227">DNA damage</keyword>
<evidence type="ECO:0000256" key="4">
    <source>
        <dbReference type="ARBA" id="ARBA00022723"/>
    </source>
</evidence>
<dbReference type="GO" id="GO:0005634">
    <property type="term" value="C:nucleus"/>
    <property type="evidence" value="ECO:0007669"/>
    <property type="project" value="UniProtKB-SubCell"/>
</dbReference>
<evidence type="ECO:0000256" key="3">
    <source>
        <dbReference type="ARBA" id="ARBA00022722"/>
    </source>
</evidence>
<evidence type="ECO:0000256" key="13">
    <source>
        <dbReference type="SAM" id="MobiDB-lite"/>
    </source>
</evidence>
<comment type="subcellular location">
    <subcellularLocation>
        <location evidence="2">Nucleus</location>
    </subcellularLocation>
</comment>
<evidence type="ECO:0000256" key="11">
    <source>
        <dbReference type="ARBA" id="ARBA00023242"/>
    </source>
</evidence>
<reference evidence="14" key="1">
    <citation type="submission" date="2023-06" db="EMBL/GenBank/DDBJ databases">
        <authorList>
            <person name="Delattre M."/>
        </authorList>
    </citation>
    <scope>NUCLEOTIDE SEQUENCE</scope>
    <source>
        <strain evidence="14">AF72</strain>
    </source>
</reference>
<evidence type="ECO:0000313" key="14">
    <source>
        <dbReference type="EMBL" id="CAJ0578186.1"/>
    </source>
</evidence>
<dbReference type="InterPro" id="IPR033310">
    <property type="entry name" value="Mms4/EME1/EME2"/>
</dbReference>
<comment type="caution">
    <text evidence="14">The sequence shown here is derived from an EMBL/GenBank/DDBJ whole genome shotgun (WGS) entry which is preliminary data.</text>
</comment>
<keyword evidence="10" id="KW-0234">DNA repair</keyword>
<keyword evidence="5" id="KW-0255">Endonuclease</keyword>
<keyword evidence="11" id="KW-0539">Nucleus</keyword>
<evidence type="ECO:0000256" key="6">
    <source>
        <dbReference type="ARBA" id="ARBA00022763"/>
    </source>
</evidence>
<evidence type="ECO:0008006" key="16">
    <source>
        <dbReference type="Google" id="ProtNLM"/>
    </source>
</evidence>